<dbReference type="EMBL" id="FUIG01000036">
    <property type="protein sequence ID" value="SJM32454.1"/>
    <property type="molecule type" value="Genomic_DNA"/>
</dbReference>
<proteinExistence type="predicted"/>
<accession>A0A2P9AMT7</accession>
<organism evidence="1 2">
    <name type="scientific">Mesorhizobium delmotii</name>
    <dbReference type="NCBI Taxonomy" id="1631247"/>
    <lineage>
        <taxon>Bacteria</taxon>
        <taxon>Pseudomonadati</taxon>
        <taxon>Pseudomonadota</taxon>
        <taxon>Alphaproteobacteria</taxon>
        <taxon>Hyphomicrobiales</taxon>
        <taxon>Phyllobacteriaceae</taxon>
        <taxon>Mesorhizobium</taxon>
    </lineage>
</organism>
<keyword evidence="2" id="KW-1185">Reference proteome</keyword>
<dbReference type="Proteomes" id="UP000245698">
    <property type="component" value="Unassembled WGS sequence"/>
</dbReference>
<dbReference type="AlphaFoldDB" id="A0A2P9AMT7"/>
<sequence length="169" mass="19710">MSARLSTAIRIGEAAKAILRKTQSFPTKGFGDHEDLSEREHIGVEPMLLALSMELALKAWFVFDHDDPKATKSHDLMKLFDDLKPESQKKLDAEFKRSVAPYHPNGLYIDYSIRQILYQHKDAFIDWRYLHEANKSMMFDQGAFEATLEMVLREFEKRYRIEQVMPVSI</sequence>
<reference evidence="2" key="1">
    <citation type="submission" date="2016-12" db="EMBL/GenBank/DDBJ databases">
        <authorList>
            <person name="Brunel B."/>
        </authorList>
    </citation>
    <scope>NUCLEOTIDE SEQUENCE [LARGE SCALE GENOMIC DNA]</scope>
</reference>
<name>A0A2P9AMT7_9HYPH</name>
<evidence type="ECO:0000313" key="1">
    <source>
        <dbReference type="EMBL" id="SJM32454.1"/>
    </source>
</evidence>
<dbReference type="RefSeq" id="WP_123149437.1">
    <property type="nucleotide sequence ID" value="NZ_FUIG01000036.1"/>
</dbReference>
<protein>
    <recommendedName>
        <fullName evidence="3">HEPN domain-containing protein</fullName>
    </recommendedName>
</protein>
<evidence type="ECO:0000313" key="2">
    <source>
        <dbReference type="Proteomes" id="UP000245698"/>
    </source>
</evidence>
<evidence type="ECO:0008006" key="3">
    <source>
        <dbReference type="Google" id="ProtNLM"/>
    </source>
</evidence>
<gene>
    <name evidence="1" type="ORF">BQ8482_290049</name>
</gene>